<proteinExistence type="predicted"/>
<dbReference type="Proteomes" id="UP001341136">
    <property type="component" value="Chromosome"/>
</dbReference>
<keyword evidence="2" id="KW-1185">Reference proteome</keyword>
<protein>
    <submittedName>
        <fullName evidence="1">Uncharacterized protein</fullName>
    </submittedName>
</protein>
<gene>
    <name evidence="1" type="ORF">V5G21_00585</name>
</gene>
<evidence type="ECO:0000313" key="1">
    <source>
        <dbReference type="EMBL" id="WWA30325.1"/>
    </source>
</evidence>
<organism evidence="1 2">
    <name type="scientific">Shouchella rhizosphaerae</name>
    <dbReference type="NCBI Taxonomy" id="866786"/>
    <lineage>
        <taxon>Bacteria</taxon>
        <taxon>Bacillati</taxon>
        <taxon>Bacillota</taxon>
        <taxon>Bacilli</taxon>
        <taxon>Bacillales</taxon>
        <taxon>Bacillaceae</taxon>
        <taxon>Shouchella</taxon>
    </lineage>
</organism>
<dbReference type="RefSeq" id="WP_338465085.1">
    <property type="nucleotide sequence ID" value="NZ_CP144921.1"/>
</dbReference>
<evidence type="ECO:0000313" key="2">
    <source>
        <dbReference type="Proteomes" id="UP001341136"/>
    </source>
</evidence>
<sequence>MLNESDIDFIYETRMDVVQGRRRRIIVYYEVEGEKDPITGEGGTETLDRAVESVVTEVDSKFKMKRELFGGIELLKGDIWFSVEIDLIHDIDTKIVRVKYEDVIYEVLAQDRKGIGRRNRWEFLGRRQS</sequence>
<dbReference type="EMBL" id="CP144921">
    <property type="protein sequence ID" value="WWA30325.1"/>
    <property type="molecule type" value="Genomic_DNA"/>
</dbReference>
<reference evidence="1 2" key="1">
    <citation type="submission" date="2024-01" db="EMBL/GenBank/DDBJ databases">
        <title>Culturomics analysis of mouse respiratory tract.</title>
        <authorList>
            <person name="Phillips A.M."/>
            <person name="Collette N.M."/>
            <person name="Mageeney C.M."/>
            <person name="Sinha A."/>
            <person name="Hern K.E."/>
            <person name="Arkin A.P."/>
            <person name="Williams K.P."/>
            <person name="Branda S."/>
        </authorList>
    </citation>
    <scope>NUCLEOTIDE SEQUENCE [LARGE SCALE GENOMIC DNA]</scope>
    <source>
        <strain evidence="1 2">CP20</strain>
    </source>
</reference>
<accession>A0ABZ2CWB4</accession>
<name>A0ABZ2CWB4_9BACI</name>